<evidence type="ECO:0000313" key="2">
    <source>
        <dbReference type="EMBL" id="KAL2074311.1"/>
    </source>
</evidence>
<dbReference type="Proteomes" id="UP001595075">
    <property type="component" value="Unassembled WGS sequence"/>
</dbReference>
<protein>
    <submittedName>
        <fullName evidence="2">Uncharacterized protein</fullName>
    </submittedName>
</protein>
<comment type="caution">
    <text evidence="2">The sequence shown here is derived from an EMBL/GenBank/DDBJ whole genome shotgun (WGS) entry which is preliminary data.</text>
</comment>
<reference evidence="2 3" key="1">
    <citation type="journal article" date="2024" name="Commun. Biol.">
        <title>Comparative genomic analysis of thermophilic fungi reveals convergent evolutionary adaptations and gene losses.</title>
        <authorList>
            <person name="Steindorff A.S."/>
            <person name="Aguilar-Pontes M.V."/>
            <person name="Robinson A.J."/>
            <person name="Andreopoulos B."/>
            <person name="LaButti K."/>
            <person name="Kuo A."/>
            <person name="Mondo S."/>
            <person name="Riley R."/>
            <person name="Otillar R."/>
            <person name="Haridas S."/>
            <person name="Lipzen A."/>
            <person name="Grimwood J."/>
            <person name="Schmutz J."/>
            <person name="Clum A."/>
            <person name="Reid I.D."/>
            <person name="Moisan M.C."/>
            <person name="Butler G."/>
            <person name="Nguyen T.T.M."/>
            <person name="Dewar K."/>
            <person name="Conant G."/>
            <person name="Drula E."/>
            <person name="Henrissat B."/>
            <person name="Hansel C."/>
            <person name="Singer S."/>
            <person name="Hutchinson M.I."/>
            <person name="de Vries R.P."/>
            <person name="Natvig D.O."/>
            <person name="Powell A.J."/>
            <person name="Tsang A."/>
            <person name="Grigoriev I.V."/>
        </authorList>
    </citation>
    <scope>NUCLEOTIDE SEQUENCE [LARGE SCALE GENOMIC DNA]</scope>
    <source>
        <strain evidence="2 3">CBS 494.80</strain>
    </source>
</reference>
<proteinExistence type="predicted"/>
<feature type="region of interest" description="Disordered" evidence="1">
    <location>
        <begin position="1"/>
        <end position="72"/>
    </location>
</feature>
<gene>
    <name evidence="2" type="ORF">VTL71DRAFT_8089</name>
</gene>
<accession>A0ABR4CYW5</accession>
<name>A0ABR4CYW5_9HELO</name>
<evidence type="ECO:0000256" key="1">
    <source>
        <dbReference type="SAM" id="MobiDB-lite"/>
    </source>
</evidence>
<feature type="compositionally biased region" description="Polar residues" evidence="1">
    <location>
        <begin position="1"/>
        <end position="24"/>
    </location>
</feature>
<keyword evidence="3" id="KW-1185">Reference proteome</keyword>
<feature type="non-terminal residue" evidence="2">
    <location>
        <position position="72"/>
    </location>
</feature>
<evidence type="ECO:0000313" key="3">
    <source>
        <dbReference type="Proteomes" id="UP001595075"/>
    </source>
</evidence>
<feature type="compositionally biased region" description="Low complexity" evidence="1">
    <location>
        <begin position="25"/>
        <end position="40"/>
    </location>
</feature>
<dbReference type="EMBL" id="JAZHXI010000002">
    <property type="protein sequence ID" value="KAL2074311.1"/>
    <property type="molecule type" value="Genomic_DNA"/>
</dbReference>
<sequence>MVQSPNSWQHLTTFYNPHQTPQLNSTLLSTSRIPSLSSRSTKPHEYRCVESTQACPSSDLLRPPGLRPSIRG</sequence>
<organism evidence="2 3">
    <name type="scientific">Oculimacula yallundae</name>
    <dbReference type="NCBI Taxonomy" id="86028"/>
    <lineage>
        <taxon>Eukaryota</taxon>
        <taxon>Fungi</taxon>
        <taxon>Dikarya</taxon>
        <taxon>Ascomycota</taxon>
        <taxon>Pezizomycotina</taxon>
        <taxon>Leotiomycetes</taxon>
        <taxon>Helotiales</taxon>
        <taxon>Ploettnerulaceae</taxon>
        <taxon>Oculimacula</taxon>
    </lineage>
</organism>